<organism evidence="5 6">
    <name type="scientific">Paenibacillus piri</name>
    <dbReference type="NCBI Taxonomy" id="2547395"/>
    <lineage>
        <taxon>Bacteria</taxon>
        <taxon>Bacillati</taxon>
        <taxon>Bacillota</taxon>
        <taxon>Bacilli</taxon>
        <taxon>Bacillales</taxon>
        <taxon>Paenibacillaceae</taxon>
        <taxon>Paenibacillus</taxon>
    </lineage>
</organism>
<dbReference type="Gene3D" id="1.25.40.10">
    <property type="entry name" value="Tetratricopeptide repeat domain"/>
    <property type="match status" value="2"/>
</dbReference>
<keyword evidence="4" id="KW-0472">Membrane</keyword>
<evidence type="ECO:0000256" key="3">
    <source>
        <dbReference type="PROSITE-ProRule" id="PRU00339"/>
    </source>
</evidence>
<protein>
    <submittedName>
        <fullName evidence="5">Tetratricopeptide repeat protein</fullName>
    </submittedName>
</protein>
<comment type="caution">
    <text evidence="5">The sequence shown here is derived from an EMBL/GenBank/DDBJ whole genome shotgun (WGS) entry which is preliminary data.</text>
</comment>
<dbReference type="SUPFAM" id="SSF48452">
    <property type="entry name" value="TPR-like"/>
    <property type="match status" value="1"/>
</dbReference>
<dbReference type="AlphaFoldDB" id="A0A4R5KDY6"/>
<evidence type="ECO:0000256" key="2">
    <source>
        <dbReference type="ARBA" id="ARBA00022803"/>
    </source>
</evidence>
<keyword evidence="2 3" id="KW-0802">TPR repeat</keyword>
<evidence type="ECO:0000256" key="1">
    <source>
        <dbReference type="ARBA" id="ARBA00022737"/>
    </source>
</evidence>
<evidence type="ECO:0000313" key="6">
    <source>
        <dbReference type="Proteomes" id="UP000295636"/>
    </source>
</evidence>
<gene>
    <name evidence="5" type="ORF">E1757_26310</name>
</gene>
<evidence type="ECO:0000256" key="4">
    <source>
        <dbReference type="SAM" id="Phobius"/>
    </source>
</evidence>
<keyword evidence="4" id="KW-1133">Transmembrane helix</keyword>
<proteinExistence type="predicted"/>
<dbReference type="PROSITE" id="PS50005">
    <property type="entry name" value="TPR"/>
    <property type="match status" value="2"/>
</dbReference>
<feature type="transmembrane region" description="Helical" evidence="4">
    <location>
        <begin position="6"/>
        <end position="23"/>
    </location>
</feature>
<sequence>MKENKWVLALIAIMLIAAGWYVYPSLFTDKQAVGTQAKSQEYEQALQLFKDGKPDQAKTLLEQGIASEPGEGKYHFALGNIARQQNKMDEALKQYEQAVQKSPRLVEAYNNLTAVLMIQNKMDDALKTAEAGLSQEPAFKDLLFKKGQLLYVKKEYGQAVSILQPLTSDKAYAEAYRFIGLSLVQEQKLEAAVQQFKLYLQQLPESAPGRTEIEKMTAELETHLKTSK</sequence>
<dbReference type="InterPro" id="IPR051685">
    <property type="entry name" value="Ycf3/AcsC/BcsC/TPR_MFPF"/>
</dbReference>
<evidence type="ECO:0000313" key="5">
    <source>
        <dbReference type="EMBL" id="TDF93453.1"/>
    </source>
</evidence>
<dbReference type="PANTHER" id="PTHR44943">
    <property type="entry name" value="CELLULOSE SYNTHASE OPERON PROTEIN C"/>
    <property type="match status" value="1"/>
</dbReference>
<keyword evidence="1" id="KW-0677">Repeat</keyword>
<keyword evidence="6" id="KW-1185">Reference proteome</keyword>
<reference evidence="5 6" key="1">
    <citation type="submission" date="2019-03" db="EMBL/GenBank/DDBJ databases">
        <title>This is whole genome sequence of Paenibacillus sp MS74 strain.</title>
        <authorList>
            <person name="Trinh H.N."/>
        </authorList>
    </citation>
    <scope>NUCLEOTIDE SEQUENCE [LARGE SCALE GENOMIC DNA]</scope>
    <source>
        <strain evidence="5 6">MS74</strain>
    </source>
</reference>
<accession>A0A4R5KDY6</accession>
<dbReference type="PANTHER" id="PTHR44943:SF8">
    <property type="entry name" value="TPR REPEAT-CONTAINING PROTEIN MJ0263"/>
    <property type="match status" value="1"/>
</dbReference>
<dbReference type="RefSeq" id="WP_133233819.1">
    <property type="nucleotide sequence ID" value="NZ_SMRT01000016.1"/>
</dbReference>
<keyword evidence="4" id="KW-0812">Transmembrane</keyword>
<dbReference type="Pfam" id="PF13432">
    <property type="entry name" value="TPR_16"/>
    <property type="match status" value="1"/>
</dbReference>
<dbReference type="InterPro" id="IPR019734">
    <property type="entry name" value="TPR_rpt"/>
</dbReference>
<dbReference type="EMBL" id="SMRT01000016">
    <property type="protein sequence ID" value="TDF93453.1"/>
    <property type="molecule type" value="Genomic_DNA"/>
</dbReference>
<dbReference type="OrthoDB" id="2468977at2"/>
<name>A0A4R5KDY6_9BACL</name>
<feature type="repeat" description="TPR" evidence="3">
    <location>
        <begin position="173"/>
        <end position="206"/>
    </location>
</feature>
<feature type="repeat" description="TPR" evidence="3">
    <location>
        <begin position="72"/>
        <end position="105"/>
    </location>
</feature>
<dbReference type="InterPro" id="IPR011990">
    <property type="entry name" value="TPR-like_helical_dom_sf"/>
</dbReference>
<dbReference type="SMART" id="SM00028">
    <property type="entry name" value="TPR"/>
    <property type="match status" value="3"/>
</dbReference>
<dbReference type="Proteomes" id="UP000295636">
    <property type="component" value="Unassembled WGS sequence"/>
</dbReference>